<keyword evidence="1 4" id="KW-0489">Methyltransferase</keyword>
<dbReference type="NCBIfam" id="TIGR00479">
    <property type="entry name" value="rumA"/>
    <property type="match status" value="1"/>
</dbReference>
<dbReference type="Gene3D" id="2.40.50.140">
    <property type="entry name" value="Nucleic acid-binding proteins"/>
    <property type="match status" value="1"/>
</dbReference>
<organism evidence="8 9">
    <name type="scientific">Thermoleophilum album</name>
    <dbReference type="NCBI Taxonomy" id="29539"/>
    <lineage>
        <taxon>Bacteria</taxon>
        <taxon>Bacillati</taxon>
        <taxon>Actinomycetota</taxon>
        <taxon>Thermoleophilia</taxon>
        <taxon>Thermoleophilales</taxon>
        <taxon>Thermoleophilaceae</taxon>
        <taxon>Thermoleophilum</taxon>
    </lineage>
</organism>
<evidence type="ECO:0000256" key="4">
    <source>
        <dbReference type="PROSITE-ProRule" id="PRU01024"/>
    </source>
</evidence>
<feature type="binding site" evidence="4">
    <location>
        <position position="407"/>
    </location>
    <ligand>
        <name>S-adenosyl-L-methionine</name>
        <dbReference type="ChEBI" id="CHEBI:59789"/>
    </ligand>
</feature>
<dbReference type="Proteomes" id="UP000222056">
    <property type="component" value="Unassembled WGS sequence"/>
</dbReference>
<dbReference type="InterPro" id="IPR029063">
    <property type="entry name" value="SAM-dependent_MTases_sf"/>
</dbReference>
<keyword evidence="3 4" id="KW-0949">S-adenosyl-L-methionine</keyword>
<reference evidence="9" key="1">
    <citation type="submission" date="2016-10" db="EMBL/GenBank/DDBJ databases">
        <authorList>
            <person name="Varghese N."/>
            <person name="Submissions S."/>
        </authorList>
    </citation>
    <scope>NUCLEOTIDE SEQUENCE [LARGE SCALE GENOMIC DNA]</scope>
    <source>
        <strain evidence="9">ATCC 35263</strain>
    </source>
</reference>
<dbReference type="Pfam" id="PF05958">
    <property type="entry name" value="tRNA_U5-meth_tr"/>
    <property type="match status" value="1"/>
</dbReference>
<feature type="binding site" evidence="4">
    <location>
        <position position="358"/>
    </location>
    <ligand>
        <name>S-adenosyl-L-methionine</name>
        <dbReference type="ChEBI" id="CHEBI:59789"/>
    </ligand>
</feature>
<dbReference type="SUPFAM" id="SSF50249">
    <property type="entry name" value="Nucleic acid-binding proteins"/>
    <property type="match status" value="1"/>
</dbReference>
<feature type="domain" description="TRAM" evidence="7">
    <location>
        <begin position="32"/>
        <end position="92"/>
    </location>
</feature>
<feature type="region of interest" description="Disordered" evidence="6">
    <location>
        <begin position="1"/>
        <end position="36"/>
    </location>
</feature>
<dbReference type="PROSITE" id="PS01230">
    <property type="entry name" value="TRMA_1"/>
    <property type="match status" value="1"/>
</dbReference>
<comment type="similarity">
    <text evidence="4">Belongs to the class I-like SAM-binding methyltransferase superfamily. RNA M5U methyltransferase family.</text>
</comment>
<sequence length="488" mass="54289">MFEEREPIGPGQPAVEQSVSEDRGRRQGAKSGPRRGDELELAVEALAFGGAGVARIGEGGFVVFVRGGVPGDLVRARVVRRKRSFAEAELVEVLRPSPDRVEPLAAHPGAPWQVIRYEVQLRWKELQVRDALERLGGFDQPPLEPIVPAHQRLRYRNKLEYSFGSDRDGRLVLGFHRRGRFDEIEGVERDILASERVDELRRATVEWAREAGHEAYDRRAHRGVLRNLVVREGRRTGDLSVRLVSSPAELDVAGLAARLRATGVLWTRTQALAEVTDVGSTELVAGRPWIEEQLCGLRFRISPDSFFQTNTEMAEELYRVVLEYAELDGSETVLDLFCGTGTIGLTMALEAREVLGLELDERAVADAIQNAKLNAIDNARFFCGDVADALPELVVEATRRPSVAVVDPPRAGLSRRMLEHLVRIGAERIVYVSCNPTTLAPNARLLCESGYELERVRPVDMFPQTPHIECVALLRRRTPVPPSPASSR</sequence>
<gene>
    <name evidence="8" type="ORF">SAMN02745716_0579</name>
</gene>
<dbReference type="FunFam" id="3.40.50.150:FF:000009">
    <property type="entry name" value="23S rRNA (Uracil(1939)-C(5))-methyltransferase RlmD"/>
    <property type="match status" value="1"/>
</dbReference>
<dbReference type="Gene3D" id="2.40.50.1070">
    <property type="match status" value="1"/>
</dbReference>
<dbReference type="PROSITE" id="PS50926">
    <property type="entry name" value="TRAM"/>
    <property type="match status" value="1"/>
</dbReference>
<dbReference type="InterPro" id="IPR010280">
    <property type="entry name" value="U5_MeTrfase_fam"/>
</dbReference>
<accession>A0A1H6FLZ7</accession>
<dbReference type="SUPFAM" id="SSF53335">
    <property type="entry name" value="S-adenosyl-L-methionine-dependent methyltransferases"/>
    <property type="match status" value="1"/>
</dbReference>
<dbReference type="PROSITE" id="PS01231">
    <property type="entry name" value="TRMA_2"/>
    <property type="match status" value="1"/>
</dbReference>
<dbReference type="Pfam" id="PF01938">
    <property type="entry name" value="TRAM"/>
    <property type="match status" value="1"/>
</dbReference>
<keyword evidence="9" id="KW-1185">Reference proteome</keyword>
<proteinExistence type="inferred from homology"/>
<protein>
    <submittedName>
        <fullName evidence="8">23S rRNA (Uracil1939-C5)-methyltransferase</fullName>
    </submittedName>
</protein>
<dbReference type="AlphaFoldDB" id="A0A1H6FLZ7"/>
<evidence type="ECO:0000256" key="5">
    <source>
        <dbReference type="PROSITE-ProRule" id="PRU10015"/>
    </source>
</evidence>
<dbReference type="PANTHER" id="PTHR11061">
    <property type="entry name" value="RNA M5U METHYLTRANSFERASE"/>
    <property type="match status" value="1"/>
</dbReference>
<evidence type="ECO:0000313" key="9">
    <source>
        <dbReference type="Proteomes" id="UP000222056"/>
    </source>
</evidence>
<dbReference type="GO" id="GO:0070041">
    <property type="term" value="F:rRNA (uridine-C5-)-methyltransferase activity"/>
    <property type="evidence" value="ECO:0007669"/>
    <property type="project" value="TreeGrafter"/>
</dbReference>
<evidence type="ECO:0000313" key="8">
    <source>
        <dbReference type="EMBL" id="SEH10863.1"/>
    </source>
</evidence>
<dbReference type="EMBL" id="FNWJ01000001">
    <property type="protein sequence ID" value="SEH10863.1"/>
    <property type="molecule type" value="Genomic_DNA"/>
</dbReference>
<name>A0A1H6FLZ7_THEAL</name>
<evidence type="ECO:0000256" key="3">
    <source>
        <dbReference type="ARBA" id="ARBA00022691"/>
    </source>
</evidence>
<dbReference type="RefSeq" id="WP_218138213.1">
    <property type="nucleotide sequence ID" value="NZ_FNWJ01000001.1"/>
</dbReference>
<dbReference type="Gene3D" id="3.40.50.150">
    <property type="entry name" value="Vaccinia Virus protein VP39"/>
    <property type="match status" value="1"/>
</dbReference>
<dbReference type="InterPro" id="IPR012340">
    <property type="entry name" value="NA-bd_OB-fold"/>
</dbReference>
<feature type="binding site" evidence="4">
    <location>
        <position position="337"/>
    </location>
    <ligand>
        <name>S-adenosyl-L-methionine</name>
        <dbReference type="ChEBI" id="CHEBI:59789"/>
    </ligand>
</feature>
<dbReference type="CDD" id="cd02440">
    <property type="entry name" value="AdoMet_MTases"/>
    <property type="match status" value="1"/>
</dbReference>
<dbReference type="GO" id="GO:0070475">
    <property type="term" value="P:rRNA base methylation"/>
    <property type="evidence" value="ECO:0007669"/>
    <property type="project" value="TreeGrafter"/>
</dbReference>
<dbReference type="InterPro" id="IPR030390">
    <property type="entry name" value="MeTrfase_TrmA_AS"/>
</dbReference>
<dbReference type="STRING" id="29539.SAMN02745716_0579"/>
<dbReference type="PROSITE" id="PS51687">
    <property type="entry name" value="SAM_MT_RNA_M5U"/>
    <property type="match status" value="1"/>
</dbReference>
<evidence type="ECO:0000256" key="2">
    <source>
        <dbReference type="ARBA" id="ARBA00022679"/>
    </source>
</evidence>
<evidence type="ECO:0000256" key="6">
    <source>
        <dbReference type="SAM" id="MobiDB-lite"/>
    </source>
</evidence>
<keyword evidence="2 4" id="KW-0808">Transferase</keyword>
<dbReference type="InterPro" id="IPR002792">
    <property type="entry name" value="TRAM_dom"/>
</dbReference>
<evidence type="ECO:0000256" key="1">
    <source>
        <dbReference type="ARBA" id="ARBA00022603"/>
    </source>
</evidence>
<feature type="binding site" evidence="4">
    <location>
        <position position="308"/>
    </location>
    <ligand>
        <name>S-adenosyl-L-methionine</name>
        <dbReference type="ChEBI" id="CHEBI:59789"/>
    </ligand>
</feature>
<dbReference type="PANTHER" id="PTHR11061:SF30">
    <property type="entry name" value="TRNA (URACIL(54)-C(5))-METHYLTRANSFERASE"/>
    <property type="match status" value="1"/>
</dbReference>
<dbReference type="InterPro" id="IPR030391">
    <property type="entry name" value="MeTrfase_TrmA_CS"/>
</dbReference>
<evidence type="ECO:0000259" key="7">
    <source>
        <dbReference type="PROSITE" id="PS50926"/>
    </source>
</evidence>
<feature type="active site" evidence="5">
    <location>
        <position position="434"/>
    </location>
</feature>
<feature type="active site" description="Nucleophile" evidence="4">
    <location>
        <position position="434"/>
    </location>
</feature>